<dbReference type="FunFam" id="3.40.1010.10:FF:000001">
    <property type="entry name" value="Siroheme synthase"/>
    <property type="match status" value="1"/>
</dbReference>
<dbReference type="NCBIfam" id="NF004790">
    <property type="entry name" value="PRK06136.1"/>
    <property type="match status" value="1"/>
</dbReference>
<keyword evidence="3 8" id="KW-0489">Methyltransferase</keyword>
<dbReference type="InterPro" id="IPR003043">
    <property type="entry name" value="Uropor_MeTrfase_CS"/>
</dbReference>
<evidence type="ECO:0000256" key="1">
    <source>
        <dbReference type="ARBA" id="ARBA00005879"/>
    </source>
</evidence>
<dbReference type="Gene3D" id="3.40.1010.10">
    <property type="entry name" value="Cobalt-precorrin-4 Transmethylase, Domain 1"/>
    <property type="match status" value="1"/>
</dbReference>
<evidence type="ECO:0000256" key="2">
    <source>
        <dbReference type="ARBA" id="ARBA00012162"/>
    </source>
</evidence>
<dbReference type="OrthoDB" id="9815856at2"/>
<proteinExistence type="inferred from homology"/>
<keyword evidence="11" id="KW-1185">Reference proteome</keyword>
<evidence type="ECO:0000256" key="5">
    <source>
        <dbReference type="ARBA" id="ARBA00022691"/>
    </source>
</evidence>
<dbReference type="Gene3D" id="3.30.950.10">
    <property type="entry name" value="Methyltransferase, Cobalt-precorrin-4 Transmethylase, Domain 2"/>
    <property type="match status" value="1"/>
</dbReference>
<dbReference type="Proteomes" id="UP000095087">
    <property type="component" value="Unassembled WGS sequence"/>
</dbReference>
<dbReference type="PATRIC" id="fig|1177755.3.peg.74"/>
<dbReference type="Pfam" id="PF00590">
    <property type="entry name" value="TP_methylase"/>
    <property type="match status" value="1"/>
</dbReference>
<dbReference type="CDD" id="cd11642">
    <property type="entry name" value="SUMT"/>
    <property type="match status" value="1"/>
</dbReference>
<dbReference type="STRING" id="1177755.A7A08_00073"/>
<dbReference type="AlphaFoldDB" id="A0A1E2S183"/>
<evidence type="ECO:0000256" key="6">
    <source>
        <dbReference type="ARBA" id="ARBA00023244"/>
    </source>
</evidence>
<dbReference type="GO" id="GO:0032259">
    <property type="term" value="P:methylation"/>
    <property type="evidence" value="ECO:0007669"/>
    <property type="project" value="UniProtKB-KW"/>
</dbReference>
<dbReference type="InterPro" id="IPR006366">
    <property type="entry name" value="CobA/CysG_C"/>
</dbReference>
<dbReference type="NCBIfam" id="TIGR01469">
    <property type="entry name" value="cobA_cysG_Cterm"/>
    <property type="match status" value="1"/>
</dbReference>
<dbReference type="InterPro" id="IPR014776">
    <property type="entry name" value="4pyrrole_Mease_sub2"/>
</dbReference>
<dbReference type="SUPFAM" id="SSF53790">
    <property type="entry name" value="Tetrapyrrole methylase"/>
    <property type="match status" value="1"/>
</dbReference>
<dbReference type="EMBL" id="MASI01000001">
    <property type="protein sequence ID" value="ODA68256.1"/>
    <property type="molecule type" value="Genomic_DNA"/>
</dbReference>
<protein>
    <recommendedName>
        <fullName evidence="2">uroporphyrinogen-III C-methyltransferase</fullName>
        <ecNumber evidence="2">2.1.1.107</ecNumber>
    </recommendedName>
</protein>
<organism evidence="10 11">
    <name type="scientific">Methyloligella halotolerans</name>
    <dbReference type="NCBI Taxonomy" id="1177755"/>
    <lineage>
        <taxon>Bacteria</taxon>
        <taxon>Pseudomonadati</taxon>
        <taxon>Pseudomonadota</taxon>
        <taxon>Alphaproteobacteria</taxon>
        <taxon>Hyphomicrobiales</taxon>
        <taxon>Hyphomicrobiaceae</taxon>
        <taxon>Methyloligella</taxon>
    </lineage>
</organism>
<dbReference type="RefSeq" id="WP_069093594.1">
    <property type="nucleotide sequence ID" value="NZ_MASI01000001.1"/>
</dbReference>
<feature type="domain" description="Tetrapyrrole methylase" evidence="9">
    <location>
        <begin position="25"/>
        <end position="234"/>
    </location>
</feature>
<dbReference type="PANTHER" id="PTHR45790">
    <property type="entry name" value="SIROHEME SYNTHASE-RELATED"/>
    <property type="match status" value="1"/>
</dbReference>
<dbReference type="UniPathway" id="UPA00262">
    <property type="reaction ID" value="UER00211"/>
</dbReference>
<dbReference type="InterPro" id="IPR000878">
    <property type="entry name" value="4pyrrol_Mease"/>
</dbReference>
<dbReference type="EC" id="2.1.1.107" evidence="2"/>
<reference evidence="10 11" key="1">
    <citation type="submission" date="2016-07" db="EMBL/GenBank/DDBJ databases">
        <title>Draft genome sequence of Methyloligella halotolerans C2T (VKM B-2706T=CCUG 61687T=DSM 25045T), a halotolerant polyhydroxybutyrate accumulating methylotroph.</title>
        <authorList>
            <person name="Vasilenko O.V."/>
            <person name="Doronina N.V."/>
            <person name="Poroshina M.N."/>
            <person name="Tarlachkov S.V."/>
            <person name="Trotsenko Y.A."/>
        </authorList>
    </citation>
    <scope>NUCLEOTIDE SEQUENCE [LARGE SCALE GENOMIC DNA]</scope>
    <source>
        <strain evidence="10 11">VKM B-2706</strain>
    </source>
</reference>
<evidence type="ECO:0000313" key="11">
    <source>
        <dbReference type="Proteomes" id="UP000095087"/>
    </source>
</evidence>
<sequence>MKHETTVPGLPSDFPSFPDFAPGEVWLVGAGPGDPRLLTLMALHALREADTIIHDALIAPGALGLACPDATIRSVGKRGGQPSPQQSEITEQLIGLARQGRKVLRLKGGDPFVFGRGGEEASALADAGIPFRIVPGLTSGLAGAALAGIPATTRDTNHAVILATGYRAEGHPDEQDWEAIARTGQPVILYMAMARLEGIVAGFLRADADPQLPVAIVASATLPDERIVETSLSSAVEDVRTNEIGAPAIVVIGHNAKLGQTLRAALVDAVP</sequence>
<evidence type="ECO:0000256" key="8">
    <source>
        <dbReference type="RuleBase" id="RU003960"/>
    </source>
</evidence>
<comment type="pathway">
    <text evidence="7">Porphyrin-containing compound metabolism; siroheme biosynthesis; precorrin-2 from uroporphyrinogen III: step 1/1.</text>
</comment>
<dbReference type="InterPro" id="IPR050161">
    <property type="entry name" value="Siro_Cobalamin_biosynth"/>
</dbReference>
<name>A0A1E2S183_9HYPH</name>
<keyword evidence="4 8" id="KW-0808">Transferase</keyword>
<gene>
    <name evidence="10" type="ORF">A7A08_00073</name>
</gene>
<dbReference type="GO" id="GO:0004851">
    <property type="term" value="F:uroporphyrin-III C-methyltransferase activity"/>
    <property type="evidence" value="ECO:0007669"/>
    <property type="project" value="UniProtKB-EC"/>
</dbReference>
<evidence type="ECO:0000256" key="4">
    <source>
        <dbReference type="ARBA" id="ARBA00022679"/>
    </source>
</evidence>
<evidence type="ECO:0000256" key="7">
    <source>
        <dbReference type="ARBA" id="ARBA00025705"/>
    </source>
</evidence>
<evidence type="ECO:0000313" key="10">
    <source>
        <dbReference type="EMBL" id="ODA68256.1"/>
    </source>
</evidence>
<comment type="caution">
    <text evidence="10">The sequence shown here is derived from an EMBL/GenBank/DDBJ whole genome shotgun (WGS) entry which is preliminary data.</text>
</comment>
<dbReference type="InterPro" id="IPR014777">
    <property type="entry name" value="4pyrrole_Mease_sub1"/>
</dbReference>
<evidence type="ECO:0000256" key="3">
    <source>
        <dbReference type="ARBA" id="ARBA00022603"/>
    </source>
</evidence>
<dbReference type="GO" id="GO:0019354">
    <property type="term" value="P:siroheme biosynthetic process"/>
    <property type="evidence" value="ECO:0007669"/>
    <property type="project" value="UniProtKB-UniPathway"/>
</dbReference>
<comment type="similarity">
    <text evidence="1 8">Belongs to the precorrin methyltransferase family.</text>
</comment>
<dbReference type="InterPro" id="IPR035996">
    <property type="entry name" value="4pyrrol_Methylase_sf"/>
</dbReference>
<dbReference type="PANTHER" id="PTHR45790:SF3">
    <property type="entry name" value="S-ADENOSYL-L-METHIONINE-DEPENDENT UROPORPHYRINOGEN III METHYLTRANSFERASE, CHLOROPLASTIC"/>
    <property type="match status" value="1"/>
</dbReference>
<keyword evidence="6" id="KW-0627">Porphyrin biosynthesis</keyword>
<keyword evidence="5" id="KW-0949">S-adenosyl-L-methionine</keyword>
<accession>A0A1E2S183</accession>
<dbReference type="PROSITE" id="PS00840">
    <property type="entry name" value="SUMT_2"/>
    <property type="match status" value="1"/>
</dbReference>
<evidence type="ECO:0000259" key="9">
    <source>
        <dbReference type="Pfam" id="PF00590"/>
    </source>
</evidence>